<accession>A0ABP9VBR0</accession>
<evidence type="ECO:0000256" key="6">
    <source>
        <dbReference type="SAM" id="SignalP"/>
    </source>
</evidence>
<dbReference type="InterPro" id="IPR036249">
    <property type="entry name" value="Thioredoxin-like_sf"/>
</dbReference>
<evidence type="ECO:0000256" key="3">
    <source>
        <dbReference type="ARBA" id="ARBA00023002"/>
    </source>
</evidence>
<comment type="similarity">
    <text evidence="1">Belongs to the thioredoxin family. DsbA subfamily.</text>
</comment>
<dbReference type="CDD" id="cd02972">
    <property type="entry name" value="DsbA_family"/>
    <property type="match status" value="1"/>
</dbReference>
<dbReference type="PANTHER" id="PTHR13887:SF14">
    <property type="entry name" value="DISULFIDE BOND FORMATION PROTEIN D"/>
    <property type="match status" value="1"/>
</dbReference>
<reference evidence="8 9" key="1">
    <citation type="submission" date="2024-02" db="EMBL/GenBank/DDBJ databases">
        <title>Deinococcus xinjiangensis NBRC 107630.</title>
        <authorList>
            <person name="Ichikawa N."/>
            <person name="Katano-Makiyama Y."/>
            <person name="Hidaka K."/>
        </authorList>
    </citation>
    <scope>NUCLEOTIDE SEQUENCE [LARGE SCALE GENOMIC DNA]</scope>
    <source>
        <strain evidence="8 9">NBRC 107630</strain>
    </source>
</reference>
<dbReference type="Pfam" id="PF13462">
    <property type="entry name" value="Thioredoxin_4"/>
    <property type="match status" value="1"/>
</dbReference>
<keyword evidence="2 6" id="KW-0732">Signal</keyword>
<evidence type="ECO:0000313" key="8">
    <source>
        <dbReference type="EMBL" id="GAA5501635.1"/>
    </source>
</evidence>
<keyword evidence="9" id="KW-1185">Reference proteome</keyword>
<gene>
    <name evidence="8" type="ORF">Dxin01_01371</name>
</gene>
<comment type="caution">
    <text evidence="8">The sequence shown here is derived from an EMBL/GenBank/DDBJ whole genome shotgun (WGS) entry which is preliminary data.</text>
</comment>
<dbReference type="SUPFAM" id="SSF52833">
    <property type="entry name" value="Thioredoxin-like"/>
    <property type="match status" value="1"/>
</dbReference>
<evidence type="ECO:0000259" key="7">
    <source>
        <dbReference type="PROSITE" id="PS51352"/>
    </source>
</evidence>
<dbReference type="InterPro" id="IPR012336">
    <property type="entry name" value="Thioredoxin-like_fold"/>
</dbReference>
<dbReference type="EMBL" id="BAABRN010000011">
    <property type="protein sequence ID" value="GAA5501635.1"/>
    <property type="molecule type" value="Genomic_DNA"/>
</dbReference>
<dbReference type="Gene3D" id="3.40.30.10">
    <property type="entry name" value="Glutaredoxin"/>
    <property type="match status" value="1"/>
</dbReference>
<keyword evidence="5" id="KW-0676">Redox-active center</keyword>
<proteinExistence type="inferred from homology"/>
<evidence type="ECO:0000256" key="1">
    <source>
        <dbReference type="ARBA" id="ARBA00005791"/>
    </source>
</evidence>
<dbReference type="PROSITE" id="PS51352">
    <property type="entry name" value="THIOREDOXIN_2"/>
    <property type="match status" value="1"/>
</dbReference>
<sequence length="334" mass="36046">MNLRFLALAALLSSSAHAQLFQTVQTTTSQAVLKGFAVQGKTLQKGSTKLTLDEAGGYVYGVQIEAKTPEDLARAMAGAWGMPESGIAKLASALASPRLMAEARAGFQDFSDESKSDLFALNLSGTGAAQVWKAYLAVQIWPDSAFPATNNVWGDPKAPTVLRVFSDFQCPYCQQMAEETLPTWKKNSAQYRLIHYHFPLPFHKNAFPAAEAGECAARQGKFWPYADQLFAGLVSWKALTGAALNTKFEDYAKKVGLNAAQFKTCLSQHATKAVVDAQMKAGTDVGVPGTPTVYLNGIRLSDYTDPSELKAVQAITQAIPSAQSVIQTRLNALR</sequence>
<name>A0ABP9VBR0_9DEIO</name>
<evidence type="ECO:0000256" key="5">
    <source>
        <dbReference type="ARBA" id="ARBA00023284"/>
    </source>
</evidence>
<feature type="signal peptide" evidence="6">
    <location>
        <begin position="1"/>
        <end position="18"/>
    </location>
</feature>
<evidence type="ECO:0000313" key="9">
    <source>
        <dbReference type="Proteomes" id="UP001458946"/>
    </source>
</evidence>
<feature type="domain" description="Thioredoxin" evidence="7">
    <location>
        <begin position="135"/>
        <end position="320"/>
    </location>
</feature>
<dbReference type="Proteomes" id="UP001458946">
    <property type="component" value="Unassembled WGS sequence"/>
</dbReference>
<feature type="chain" id="PRO_5046736839" description="Thioredoxin domain-containing protein" evidence="6">
    <location>
        <begin position="19"/>
        <end position="334"/>
    </location>
</feature>
<keyword evidence="4" id="KW-1015">Disulfide bond</keyword>
<protein>
    <recommendedName>
        <fullName evidence="7">Thioredoxin domain-containing protein</fullName>
    </recommendedName>
</protein>
<dbReference type="PANTHER" id="PTHR13887">
    <property type="entry name" value="GLUTATHIONE S-TRANSFERASE KAPPA"/>
    <property type="match status" value="1"/>
</dbReference>
<keyword evidence="3" id="KW-0560">Oxidoreductase</keyword>
<dbReference type="RefSeq" id="WP_353541603.1">
    <property type="nucleotide sequence ID" value="NZ_BAABRN010000011.1"/>
</dbReference>
<organism evidence="8 9">
    <name type="scientific">Deinococcus xinjiangensis</name>
    <dbReference type="NCBI Taxonomy" id="457454"/>
    <lineage>
        <taxon>Bacteria</taxon>
        <taxon>Thermotogati</taxon>
        <taxon>Deinococcota</taxon>
        <taxon>Deinococci</taxon>
        <taxon>Deinococcales</taxon>
        <taxon>Deinococcaceae</taxon>
        <taxon>Deinococcus</taxon>
    </lineage>
</organism>
<evidence type="ECO:0000256" key="4">
    <source>
        <dbReference type="ARBA" id="ARBA00023157"/>
    </source>
</evidence>
<evidence type="ECO:0000256" key="2">
    <source>
        <dbReference type="ARBA" id="ARBA00022729"/>
    </source>
</evidence>
<dbReference type="InterPro" id="IPR013766">
    <property type="entry name" value="Thioredoxin_domain"/>
</dbReference>